<dbReference type="OrthoDB" id="1045432at2"/>
<dbReference type="Proteomes" id="UP000003490">
    <property type="component" value="Unassembled WGS sequence"/>
</dbReference>
<feature type="compositionally biased region" description="Polar residues" evidence="1">
    <location>
        <begin position="1"/>
        <end position="10"/>
    </location>
</feature>
<evidence type="ECO:0000313" key="3">
    <source>
        <dbReference type="EMBL" id="PEQ23388.1"/>
    </source>
</evidence>
<name>A7VTD0_9FIRM</name>
<dbReference type="Proteomes" id="UP000220611">
    <property type="component" value="Unassembled WGS sequence"/>
</dbReference>
<reference evidence="3 5" key="3">
    <citation type="submission" date="2017-07" db="EMBL/GenBank/DDBJ databases">
        <title>Prevalence of linear plasmids in Cutibacterium (Propionibacterium) acnes isolates obtained from prostatic tissue.</title>
        <authorList>
            <person name="Davidsson S."/>
            <person name="Carlsson J."/>
            <person name="Molling P."/>
            <person name="Andren O."/>
            <person name="Andersson S.-O."/>
            <person name="Brzuszkiewicz E."/>
            <person name="Poehlein A."/>
            <person name="Al-Zeer M."/>
            <person name="Brinkmann V."/>
            <person name="Scavenius C."/>
            <person name="Nazipi S."/>
            <person name="Soderquist B."/>
            <person name="Bruggemann H."/>
        </authorList>
    </citation>
    <scope>NUCLEOTIDE SEQUENCE [LARGE SCALE GENOMIC DNA]</scope>
    <source>
        <strain evidence="3 5">DSM 753</strain>
    </source>
</reference>
<dbReference type="InterPro" id="IPR018330">
    <property type="entry name" value="RecT_fam"/>
</dbReference>
<accession>A7VTD0</accession>
<dbReference type="NCBIfam" id="TIGR00616">
    <property type="entry name" value="rect"/>
    <property type="match status" value="1"/>
</dbReference>
<evidence type="ECO:0000313" key="4">
    <source>
        <dbReference type="Proteomes" id="UP000003490"/>
    </source>
</evidence>
<dbReference type="eggNOG" id="COG3723">
    <property type="taxonomic scope" value="Bacteria"/>
</dbReference>
<dbReference type="InterPro" id="IPR004590">
    <property type="entry name" value="ssDNA_annealing_RecT"/>
</dbReference>
<reference evidence="2 4" key="2">
    <citation type="submission" date="2007-08" db="EMBL/GenBank/DDBJ databases">
        <authorList>
            <person name="Fulton L."/>
            <person name="Clifton S."/>
            <person name="Fulton B."/>
            <person name="Xu J."/>
            <person name="Minx P."/>
            <person name="Pepin K.H."/>
            <person name="Johnson M."/>
            <person name="Thiruvilangam P."/>
            <person name="Bhonagiri V."/>
            <person name="Nash W.E."/>
            <person name="Wang C."/>
            <person name="Mardis E.R."/>
            <person name="Wilson R.K."/>
        </authorList>
    </citation>
    <scope>NUCLEOTIDE SEQUENCE [LARGE SCALE GENOMIC DNA]</scope>
    <source>
        <strain evidence="2 4">DSM 753</strain>
    </source>
</reference>
<sequence length="276" mass="30957">MPSIQKNVENQELARKAPHDSTMQNYIKKMEGEIKKALPSVMTPERFTRITLSALSTNPKLGETTPNSFLGAMMTAAQLGLEPNTPLGQAYLIPFYNGKKKQLECQFQIGYKGLIDLAYRSGEISSIQAHTVYENDEFEFAFGLEPKLKHVPYKGTDKGEPAWFYAAFKMKDGGFGFEVMSVDDVRAHANKYSQSYSGDYSPWKTAFEEMAKKTVLKKALKYAPMKSDFVRASNSDETIKTELSDDMFSVPPEIIEAEGVEVDAETGEVIQERIPE</sequence>
<dbReference type="EMBL" id="ABCB02000018">
    <property type="protein sequence ID" value="EDO61426.1"/>
    <property type="molecule type" value="Genomic_DNA"/>
</dbReference>
<evidence type="ECO:0000313" key="2">
    <source>
        <dbReference type="EMBL" id="EDO61426.1"/>
    </source>
</evidence>
<dbReference type="GO" id="GO:0003677">
    <property type="term" value="F:DNA binding"/>
    <property type="evidence" value="ECO:0007669"/>
    <property type="project" value="InterPro"/>
</dbReference>
<dbReference type="HOGENOM" id="CLU_071046_0_0_9"/>
<evidence type="ECO:0000256" key="1">
    <source>
        <dbReference type="SAM" id="MobiDB-lite"/>
    </source>
</evidence>
<dbReference type="AlphaFoldDB" id="A7VTD0"/>
<reference evidence="2 4" key="1">
    <citation type="submission" date="2007-08" db="EMBL/GenBank/DDBJ databases">
        <title>Draft genome sequence of Clostridium leptum (DSM 753).</title>
        <authorList>
            <person name="Sudarsanam P."/>
            <person name="Ley R."/>
            <person name="Guruge J."/>
            <person name="Turnbaugh P.J."/>
            <person name="Mahowald M."/>
            <person name="Liep D."/>
            <person name="Gordon J."/>
        </authorList>
    </citation>
    <scope>NUCLEOTIDE SEQUENCE [LARGE SCALE GENOMIC DNA]</scope>
    <source>
        <strain evidence="2 4">DSM 753</strain>
    </source>
</reference>
<proteinExistence type="predicted"/>
<feature type="region of interest" description="Disordered" evidence="1">
    <location>
        <begin position="1"/>
        <end position="20"/>
    </location>
</feature>
<comment type="caution">
    <text evidence="2">The sequence shown here is derived from an EMBL/GenBank/DDBJ whole genome shotgun (WGS) entry which is preliminary data.</text>
</comment>
<protein>
    <submittedName>
        <fullName evidence="3">Recombinase RecT</fullName>
    </submittedName>
    <submittedName>
        <fullName evidence="2">Recombinase, phage RecT family</fullName>
    </submittedName>
</protein>
<dbReference type="Pfam" id="PF03837">
    <property type="entry name" value="RecT"/>
    <property type="match status" value="1"/>
</dbReference>
<gene>
    <name evidence="3" type="ORF">CH238_13985</name>
    <name evidence="2" type="ORF">CLOLEP_01822</name>
</gene>
<dbReference type="EMBL" id="NOXF01000017">
    <property type="protein sequence ID" value="PEQ23388.1"/>
    <property type="molecule type" value="Genomic_DNA"/>
</dbReference>
<organism evidence="2 4">
    <name type="scientific">[Clostridium] leptum DSM 753</name>
    <dbReference type="NCBI Taxonomy" id="428125"/>
    <lineage>
        <taxon>Bacteria</taxon>
        <taxon>Bacillati</taxon>
        <taxon>Bacillota</taxon>
        <taxon>Clostridia</taxon>
        <taxon>Eubacteriales</taxon>
        <taxon>Oscillospiraceae</taxon>
        <taxon>Oscillospiraceae incertae sedis</taxon>
    </lineage>
</organism>
<dbReference type="GO" id="GO:0006259">
    <property type="term" value="P:DNA metabolic process"/>
    <property type="evidence" value="ECO:0007669"/>
    <property type="project" value="InterPro"/>
</dbReference>
<evidence type="ECO:0000313" key="5">
    <source>
        <dbReference type="Proteomes" id="UP000220611"/>
    </source>
</evidence>
<keyword evidence="5" id="KW-1185">Reference proteome</keyword>